<feature type="transmembrane region" description="Helical" evidence="1">
    <location>
        <begin position="200"/>
        <end position="221"/>
    </location>
</feature>
<dbReference type="RefSeq" id="WP_210809509.1">
    <property type="nucleotide sequence ID" value="NZ_JAGQDG010000004.1"/>
</dbReference>
<dbReference type="Proteomes" id="UP000672097">
    <property type="component" value="Unassembled WGS sequence"/>
</dbReference>
<feature type="transmembrane region" description="Helical" evidence="1">
    <location>
        <begin position="107"/>
        <end position="132"/>
    </location>
</feature>
<feature type="transmembrane region" description="Helical" evidence="1">
    <location>
        <begin position="52"/>
        <end position="71"/>
    </location>
</feature>
<dbReference type="PANTHER" id="PTHR35342">
    <property type="entry name" value="TRICARBOXYLIC TRANSPORT PROTEIN"/>
    <property type="match status" value="1"/>
</dbReference>
<dbReference type="PANTHER" id="PTHR35342:SF5">
    <property type="entry name" value="TRICARBOXYLIC TRANSPORT PROTEIN"/>
    <property type="match status" value="1"/>
</dbReference>
<keyword evidence="4" id="KW-1185">Reference proteome</keyword>
<feature type="transmembrane region" description="Helical" evidence="1">
    <location>
        <begin position="152"/>
        <end position="179"/>
    </location>
</feature>
<comment type="caution">
    <text evidence="3">The sequence shown here is derived from an EMBL/GenBank/DDBJ whole genome shotgun (WGS) entry which is preliminary data.</text>
</comment>
<feature type="transmembrane region" description="Helical" evidence="1">
    <location>
        <begin position="390"/>
        <end position="409"/>
    </location>
</feature>
<proteinExistence type="predicted"/>
<evidence type="ECO:0000259" key="2">
    <source>
        <dbReference type="Pfam" id="PF01970"/>
    </source>
</evidence>
<gene>
    <name evidence="3" type="ORF">KAK11_12760</name>
</gene>
<feature type="transmembrane region" description="Helical" evidence="1">
    <location>
        <begin position="20"/>
        <end position="40"/>
    </location>
</feature>
<dbReference type="Pfam" id="PF01970">
    <property type="entry name" value="TctA"/>
    <property type="match status" value="1"/>
</dbReference>
<sequence>MDLLSNLGLGLQTAFTVTNLLYALGGAILGTLIGVLPGLGPVATIAMLLPSIYALDATPALIMLAGIYYGAQYGGSTTAILINVPGESSSVVTAIDGYAMARRGRAGAALAAAGLGSFFAGCVGTLIIAAFAPPLTELAFKFGPAEYFSLMTLGLIGAVVLASGSLVKAIGMIVLGLLLGQINTDVISGVPRYSFDIPELTDGIGFVTIAMGVFGFGEIIANLGRPAEHREVFTKDVKGLWPTAQDFKEGFPAVLRGTALGSILGVLPGGGALLASFAAYTVEKKMRMGANEVPFGQGNIRGVAGPESANNAGAQTSFIPMLTLGIPPNPVMALMVGAMTIKGIQPGPQVMTANPELFWGLIASMWIGNLLLVILNLPLIGIWIKLLTVPYRVLYPAILTFCCIGLYTLNNNNFDIYMAVLFGFVGYVFYKLSCEPAPLLLGFILGPMMEENLRRALLLSRGDWSTFATRPLSAGLLLASLAMIVVVLLPSIRSKREEAFQDD</sequence>
<protein>
    <submittedName>
        <fullName evidence="3">Tripartite tricarboxylate transporter permease</fullName>
    </submittedName>
</protein>
<feature type="transmembrane region" description="Helical" evidence="1">
    <location>
        <begin position="472"/>
        <end position="492"/>
    </location>
</feature>
<organism evidence="3 4">
    <name type="scientific">Ideonella paludis</name>
    <dbReference type="NCBI Taxonomy" id="1233411"/>
    <lineage>
        <taxon>Bacteria</taxon>
        <taxon>Pseudomonadati</taxon>
        <taxon>Pseudomonadota</taxon>
        <taxon>Betaproteobacteria</taxon>
        <taxon>Burkholderiales</taxon>
        <taxon>Sphaerotilaceae</taxon>
        <taxon>Ideonella</taxon>
    </lineage>
</organism>
<evidence type="ECO:0000313" key="3">
    <source>
        <dbReference type="EMBL" id="MBQ0936203.1"/>
    </source>
</evidence>
<name>A0ABS5DYH7_9BURK</name>
<evidence type="ECO:0000256" key="1">
    <source>
        <dbReference type="SAM" id="Phobius"/>
    </source>
</evidence>
<feature type="transmembrane region" description="Helical" evidence="1">
    <location>
        <begin position="259"/>
        <end position="282"/>
    </location>
</feature>
<dbReference type="EMBL" id="JAGQDG010000004">
    <property type="protein sequence ID" value="MBQ0936203.1"/>
    <property type="molecule type" value="Genomic_DNA"/>
</dbReference>
<keyword evidence="1" id="KW-1133">Transmembrane helix</keyword>
<feature type="domain" description="DUF112" evidence="2">
    <location>
        <begin position="20"/>
        <end position="441"/>
    </location>
</feature>
<keyword evidence="1" id="KW-0472">Membrane</keyword>
<keyword evidence="1" id="KW-0812">Transmembrane</keyword>
<feature type="transmembrane region" description="Helical" evidence="1">
    <location>
        <begin position="357"/>
        <end position="384"/>
    </location>
</feature>
<dbReference type="InterPro" id="IPR002823">
    <property type="entry name" value="DUF112_TM"/>
</dbReference>
<accession>A0ABS5DYH7</accession>
<evidence type="ECO:0000313" key="4">
    <source>
        <dbReference type="Proteomes" id="UP000672097"/>
    </source>
</evidence>
<reference evidence="3 4" key="1">
    <citation type="submission" date="2021-04" db="EMBL/GenBank/DDBJ databases">
        <title>The genome sequence of type strain Ideonella paludis KCTC 32238.</title>
        <authorList>
            <person name="Liu Y."/>
        </authorList>
    </citation>
    <scope>NUCLEOTIDE SEQUENCE [LARGE SCALE GENOMIC DNA]</scope>
    <source>
        <strain evidence="3 4">KCTC 32238</strain>
    </source>
</reference>